<name>A0A2D2PZK4_PARLV</name>
<protein>
    <submittedName>
        <fullName evidence="1">Uncharacterized protein</fullName>
    </submittedName>
</protein>
<proteinExistence type="predicted"/>
<sequence>MGDSSREKRSNAASARCVASFGNPLSFKEGRSQFNYQTAQSLQYQQSLQNVVHWACGVLRTFGSFETSPQLRFFFAALQLDAEATLEQVAAQRAIPYLQHLATKEHGLHRT</sequence>
<reference evidence="2" key="2">
    <citation type="journal article" date="2022" name="Front. Microbiol.">
        <title>Comparative Genomic Analysis Revealed Distinct Molecular Components and Organization of CO2-Concentrating Mechanism in Thermophilic Cyanobacteria.</title>
        <authorList>
            <person name="Tang J."/>
            <person name="Zhou H."/>
            <person name="Yao D."/>
            <person name="Riaz S."/>
            <person name="You D."/>
            <person name="Klepacz-Smolka A."/>
            <person name="Daroch M."/>
        </authorList>
    </citation>
    <scope>NUCLEOTIDE SEQUENCE [LARGE SCALE GENOMIC DNA]</scope>
    <source>
        <strain evidence="2">PCC 6715</strain>
    </source>
</reference>
<dbReference type="Proteomes" id="UP000231057">
    <property type="component" value="Chromosome"/>
</dbReference>
<evidence type="ECO:0000313" key="1">
    <source>
        <dbReference type="EMBL" id="ATS17653.1"/>
    </source>
</evidence>
<keyword evidence="2" id="KW-1185">Reference proteome</keyword>
<dbReference type="EMBL" id="CP018092">
    <property type="protein sequence ID" value="ATS17653.1"/>
    <property type="molecule type" value="Genomic_DNA"/>
</dbReference>
<evidence type="ECO:0000313" key="2">
    <source>
        <dbReference type="Proteomes" id="UP000231057"/>
    </source>
</evidence>
<dbReference type="AlphaFoldDB" id="A0A2D2PZK4"/>
<organism evidence="1 2">
    <name type="scientific">Parathermosynechococcus lividus PCC 6715</name>
    <dbReference type="NCBI Taxonomy" id="1917166"/>
    <lineage>
        <taxon>Bacteria</taxon>
        <taxon>Bacillati</taxon>
        <taxon>Cyanobacteriota</taxon>
        <taxon>Cyanophyceae</taxon>
        <taxon>Acaryochloridales</taxon>
        <taxon>Thermosynechococcaceae</taxon>
        <taxon>Parathermosynechococcus</taxon>
    </lineage>
</organism>
<reference evidence="1 2" key="1">
    <citation type="submission" date="2016-11" db="EMBL/GenBank/DDBJ databases">
        <title>Complete genome sequence of thermophilic cyanobacteria strain Synechococcus sp. PCC6715.</title>
        <authorList>
            <person name="Tang J."/>
            <person name="Daroch M."/>
            <person name="Liang Y."/>
            <person name="Jiang D."/>
            <person name="Shah M."/>
        </authorList>
    </citation>
    <scope>NUCLEOTIDE SEQUENCE [LARGE SCALE GENOMIC DNA]</scope>
    <source>
        <strain evidence="1 2">PCC 6715</strain>
    </source>
</reference>
<gene>
    <name evidence="1" type="ORF">BRW62_01600</name>
</gene>
<dbReference type="KEGG" id="slw:BRW62_01600"/>
<accession>A0A2D2PZK4</accession>